<dbReference type="InterPro" id="IPR014284">
    <property type="entry name" value="RNA_pol_sigma-70_dom"/>
</dbReference>
<dbReference type="SUPFAM" id="SSF88946">
    <property type="entry name" value="Sigma2 domain of RNA polymerase sigma factors"/>
    <property type="match status" value="1"/>
</dbReference>
<dbReference type="GO" id="GO:0006352">
    <property type="term" value="P:DNA-templated transcription initiation"/>
    <property type="evidence" value="ECO:0007669"/>
    <property type="project" value="InterPro"/>
</dbReference>
<sequence>MNKTSPDARSAPAGNPILDVRIQAHLGTQLRALYGDPAAEKLPHSLARLANRVAQVVRAHTHPMDQALVDGIMASLPSLRSFAISLTRDVHRAEDLVQETILRAISRQESFEAGTNLQAWLFTILRNLFFSAHRKSQREVEDVDGSHAAALITIPDQEDRIVVQDLEAALAKLPQEQREAILLVGAEGLSYEETAEALGVKVGTIKSRVNRARNRLAELMGLSGADGIASDRVGS</sequence>
<dbReference type="AlphaFoldDB" id="A0A7W6IE66"/>
<dbReference type="RefSeq" id="WP_027315573.1">
    <property type="nucleotide sequence ID" value="NZ_JACIDC010000004.1"/>
</dbReference>
<evidence type="ECO:0000313" key="10">
    <source>
        <dbReference type="Proteomes" id="UP000519439"/>
    </source>
</evidence>
<dbReference type="PANTHER" id="PTHR43133">
    <property type="entry name" value="RNA POLYMERASE ECF-TYPE SIGMA FACTO"/>
    <property type="match status" value="1"/>
</dbReference>
<dbReference type="PANTHER" id="PTHR43133:SF25">
    <property type="entry name" value="RNA POLYMERASE SIGMA FACTOR RFAY-RELATED"/>
    <property type="match status" value="1"/>
</dbReference>
<keyword evidence="4 6" id="KW-0238">DNA-binding</keyword>
<dbReference type="CDD" id="cd06171">
    <property type="entry name" value="Sigma70_r4"/>
    <property type="match status" value="1"/>
</dbReference>
<keyword evidence="5 6" id="KW-0804">Transcription</keyword>
<evidence type="ECO:0000256" key="5">
    <source>
        <dbReference type="ARBA" id="ARBA00023163"/>
    </source>
</evidence>
<dbReference type="NCBIfam" id="TIGR02937">
    <property type="entry name" value="sigma70-ECF"/>
    <property type="match status" value="1"/>
</dbReference>
<dbReference type="Pfam" id="PF08281">
    <property type="entry name" value="Sigma70_r4_2"/>
    <property type="match status" value="1"/>
</dbReference>
<evidence type="ECO:0000256" key="3">
    <source>
        <dbReference type="ARBA" id="ARBA00023082"/>
    </source>
</evidence>
<feature type="domain" description="RNA polymerase sigma factor 70 region 4 type 2" evidence="8">
    <location>
        <begin position="165"/>
        <end position="216"/>
    </location>
</feature>
<evidence type="ECO:0000256" key="2">
    <source>
        <dbReference type="ARBA" id="ARBA00023015"/>
    </source>
</evidence>
<evidence type="ECO:0000313" key="9">
    <source>
        <dbReference type="EMBL" id="MBB4039832.1"/>
    </source>
</evidence>
<dbReference type="EMBL" id="JACIDC010000004">
    <property type="protein sequence ID" value="MBB4039832.1"/>
    <property type="molecule type" value="Genomic_DNA"/>
</dbReference>
<dbReference type="Gene3D" id="1.10.10.10">
    <property type="entry name" value="Winged helix-like DNA-binding domain superfamily/Winged helix DNA-binding domain"/>
    <property type="match status" value="1"/>
</dbReference>
<dbReference type="InterPro" id="IPR007627">
    <property type="entry name" value="RNA_pol_sigma70_r2"/>
</dbReference>
<dbReference type="SUPFAM" id="SSF88659">
    <property type="entry name" value="Sigma3 and sigma4 domains of RNA polymerase sigma factors"/>
    <property type="match status" value="1"/>
</dbReference>
<comment type="similarity">
    <text evidence="1 6">Belongs to the sigma-70 factor family. ECF subfamily.</text>
</comment>
<feature type="domain" description="RNA polymerase sigma-70 region 2" evidence="7">
    <location>
        <begin position="74"/>
        <end position="138"/>
    </location>
</feature>
<dbReference type="PROSITE" id="PS01063">
    <property type="entry name" value="SIGMA70_ECF"/>
    <property type="match status" value="1"/>
</dbReference>
<dbReference type="Gene3D" id="1.10.1740.10">
    <property type="match status" value="1"/>
</dbReference>
<dbReference type="GO" id="GO:0016987">
    <property type="term" value="F:sigma factor activity"/>
    <property type="evidence" value="ECO:0007669"/>
    <property type="project" value="UniProtKB-KW"/>
</dbReference>
<dbReference type="GO" id="GO:0003677">
    <property type="term" value="F:DNA binding"/>
    <property type="evidence" value="ECO:0007669"/>
    <property type="project" value="UniProtKB-KW"/>
</dbReference>
<reference evidence="9 10" key="1">
    <citation type="submission" date="2020-08" db="EMBL/GenBank/DDBJ databases">
        <title>Genomic Encyclopedia of Type Strains, Phase IV (KMG-IV): sequencing the most valuable type-strain genomes for metagenomic binning, comparative biology and taxonomic classification.</title>
        <authorList>
            <person name="Goeker M."/>
        </authorList>
    </citation>
    <scope>NUCLEOTIDE SEQUENCE [LARGE SCALE GENOMIC DNA]</scope>
    <source>
        <strain evidence="9 10">DSM 15743</strain>
    </source>
</reference>
<protein>
    <recommendedName>
        <fullName evidence="6">RNA polymerase sigma factor</fullName>
    </recommendedName>
</protein>
<evidence type="ECO:0000256" key="4">
    <source>
        <dbReference type="ARBA" id="ARBA00023125"/>
    </source>
</evidence>
<organism evidence="9 10">
    <name type="scientific">Microvirga flocculans</name>
    <dbReference type="NCBI Taxonomy" id="217168"/>
    <lineage>
        <taxon>Bacteria</taxon>
        <taxon>Pseudomonadati</taxon>
        <taxon>Pseudomonadota</taxon>
        <taxon>Alphaproteobacteria</taxon>
        <taxon>Hyphomicrobiales</taxon>
        <taxon>Methylobacteriaceae</taxon>
        <taxon>Microvirga</taxon>
    </lineage>
</organism>
<accession>A0A7W6IE66</accession>
<gene>
    <name evidence="9" type="ORF">GGR34_001479</name>
</gene>
<dbReference type="InterPro" id="IPR039425">
    <property type="entry name" value="RNA_pol_sigma-70-like"/>
</dbReference>
<keyword evidence="2 6" id="KW-0805">Transcription regulation</keyword>
<keyword evidence="10" id="KW-1185">Reference proteome</keyword>
<proteinExistence type="inferred from homology"/>
<name>A0A7W6IE66_9HYPH</name>
<dbReference type="InterPro" id="IPR036388">
    <property type="entry name" value="WH-like_DNA-bd_sf"/>
</dbReference>
<dbReference type="Pfam" id="PF04542">
    <property type="entry name" value="Sigma70_r2"/>
    <property type="match status" value="1"/>
</dbReference>
<dbReference type="InterPro" id="IPR013324">
    <property type="entry name" value="RNA_pol_sigma_r3/r4-like"/>
</dbReference>
<evidence type="ECO:0000256" key="6">
    <source>
        <dbReference type="RuleBase" id="RU000716"/>
    </source>
</evidence>
<evidence type="ECO:0000256" key="1">
    <source>
        <dbReference type="ARBA" id="ARBA00010641"/>
    </source>
</evidence>
<dbReference type="InterPro" id="IPR013325">
    <property type="entry name" value="RNA_pol_sigma_r2"/>
</dbReference>
<comment type="caution">
    <text evidence="9">The sequence shown here is derived from an EMBL/GenBank/DDBJ whole genome shotgun (WGS) entry which is preliminary data.</text>
</comment>
<evidence type="ECO:0000259" key="8">
    <source>
        <dbReference type="Pfam" id="PF08281"/>
    </source>
</evidence>
<evidence type="ECO:0000259" key="7">
    <source>
        <dbReference type="Pfam" id="PF04542"/>
    </source>
</evidence>
<dbReference type="InterPro" id="IPR000838">
    <property type="entry name" value="RNA_pol_sigma70_ECF_CS"/>
</dbReference>
<dbReference type="Proteomes" id="UP000519439">
    <property type="component" value="Unassembled WGS sequence"/>
</dbReference>
<keyword evidence="3 6" id="KW-0731">Sigma factor</keyword>
<dbReference type="InterPro" id="IPR013249">
    <property type="entry name" value="RNA_pol_sigma70_r4_t2"/>
</dbReference>